<dbReference type="Proteomes" id="UP001396334">
    <property type="component" value="Unassembled WGS sequence"/>
</dbReference>
<protein>
    <submittedName>
        <fullName evidence="2">Uncharacterized protein</fullName>
    </submittedName>
</protein>
<dbReference type="EMBL" id="JBBPBN010000040">
    <property type="protein sequence ID" value="KAK8999519.1"/>
    <property type="molecule type" value="Genomic_DNA"/>
</dbReference>
<reference evidence="2 3" key="1">
    <citation type="journal article" date="2024" name="G3 (Bethesda)">
        <title>Genome assembly of Hibiscus sabdariffa L. provides insights into metabolisms of medicinal natural products.</title>
        <authorList>
            <person name="Kim T."/>
        </authorList>
    </citation>
    <scope>NUCLEOTIDE SEQUENCE [LARGE SCALE GENOMIC DNA]</scope>
    <source>
        <strain evidence="2">TK-2024</strain>
        <tissue evidence="2">Old leaves</tissue>
    </source>
</reference>
<evidence type="ECO:0000313" key="1">
    <source>
        <dbReference type="EMBL" id="KAK8999518.1"/>
    </source>
</evidence>
<organism evidence="2 3">
    <name type="scientific">Hibiscus sabdariffa</name>
    <name type="common">roselle</name>
    <dbReference type="NCBI Taxonomy" id="183260"/>
    <lineage>
        <taxon>Eukaryota</taxon>
        <taxon>Viridiplantae</taxon>
        <taxon>Streptophyta</taxon>
        <taxon>Embryophyta</taxon>
        <taxon>Tracheophyta</taxon>
        <taxon>Spermatophyta</taxon>
        <taxon>Magnoliopsida</taxon>
        <taxon>eudicotyledons</taxon>
        <taxon>Gunneridae</taxon>
        <taxon>Pentapetalae</taxon>
        <taxon>rosids</taxon>
        <taxon>malvids</taxon>
        <taxon>Malvales</taxon>
        <taxon>Malvaceae</taxon>
        <taxon>Malvoideae</taxon>
        <taxon>Hibiscus</taxon>
    </lineage>
</organism>
<proteinExistence type="predicted"/>
<sequence>MSASWARSWAENAGSDVGCLVGRVGHELGSERGPVRIRVTYRVARICRSTPTGQAPNRWDSTSAAPVAGDSLTEMGTDVAREFTGG</sequence>
<evidence type="ECO:0000313" key="3">
    <source>
        <dbReference type="Proteomes" id="UP001396334"/>
    </source>
</evidence>
<evidence type="ECO:0000313" key="2">
    <source>
        <dbReference type="EMBL" id="KAK8999519.1"/>
    </source>
</evidence>
<accession>A0ABR2QFZ8</accession>
<name>A0ABR2QFZ8_9ROSI</name>
<dbReference type="EMBL" id="JBBPBN010000040">
    <property type="protein sequence ID" value="KAK8999518.1"/>
    <property type="molecule type" value="Genomic_DNA"/>
</dbReference>
<comment type="caution">
    <text evidence="2">The sequence shown here is derived from an EMBL/GenBank/DDBJ whole genome shotgun (WGS) entry which is preliminary data.</text>
</comment>
<gene>
    <name evidence="1" type="ORF">V6N11_070679</name>
    <name evidence="2" type="ORF">V6N11_070680</name>
</gene>
<keyword evidence="3" id="KW-1185">Reference proteome</keyword>